<evidence type="ECO:0000313" key="7">
    <source>
        <dbReference type="EMBL" id="ARX84644.1"/>
    </source>
</evidence>
<keyword evidence="3" id="KW-0804">Transcription</keyword>
<protein>
    <submittedName>
        <fullName evidence="7">TetR family transcriptional regulator</fullName>
    </submittedName>
</protein>
<dbReference type="KEGG" id="salf:SMD44_04092"/>
<dbReference type="eggNOG" id="COG1309">
    <property type="taxonomic scope" value="Bacteria"/>
</dbReference>
<reference evidence="7 8" key="1">
    <citation type="submission" date="2017-05" db="EMBL/GenBank/DDBJ databases">
        <title>Streptomyces alboflavus Genome sequencing and assembly.</title>
        <authorList>
            <person name="Wang Y."/>
            <person name="Du B."/>
            <person name="Ding Y."/>
            <person name="Liu H."/>
            <person name="Hou Q."/>
            <person name="Liu K."/>
            <person name="Wang C."/>
            <person name="Yao L."/>
        </authorList>
    </citation>
    <scope>NUCLEOTIDE SEQUENCE [LARGE SCALE GENOMIC DNA]</scope>
    <source>
        <strain evidence="7 8">MDJK44</strain>
    </source>
</reference>
<dbReference type="InterPro" id="IPR050109">
    <property type="entry name" value="HTH-type_TetR-like_transc_reg"/>
</dbReference>
<dbReference type="InterPro" id="IPR009057">
    <property type="entry name" value="Homeodomain-like_sf"/>
</dbReference>
<keyword evidence="2 4" id="KW-0238">DNA-binding</keyword>
<dbReference type="RefSeq" id="WP_087884818.1">
    <property type="nucleotide sequence ID" value="NZ_CP021748.1"/>
</dbReference>
<dbReference type="GO" id="GO:0003700">
    <property type="term" value="F:DNA-binding transcription factor activity"/>
    <property type="evidence" value="ECO:0007669"/>
    <property type="project" value="TreeGrafter"/>
</dbReference>
<dbReference type="Gene3D" id="1.10.357.10">
    <property type="entry name" value="Tetracycline Repressor, domain 2"/>
    <property type="match status" value="1"/>
</dbReference>
<evidence type="ECO:0000256" key="4">
    <source>
        <dbReference type="PROSITE-ProRule" id="PRU00335"/>
    </source>
</evidence>
<accession>A0A1Z1WDX2</accession>
<gene>
    <name evidence="7" type="ORF">SMD44_04092</name>
</gene>
<name>A0A1Z1WDX2_9ACTN</name>
<evidence type="ECO:0000256" key="1">
    <source>
        <dbReference type="ARBA" id="ARBA00023015"/>
    </source>
</evidence>
<evidence type="ECO:0000259" key="6">
    <source>
        <dbReference type="PROSITE" id="PS50977"/>
    </source>
</evidence>
<evidence type="ECO:0000256" key="2">
    <source>
        <dbReference type="ARBA" id="ARBA00023125"/>
    </source>
</evidence>
<organism evidence="7 8">
    <name type="scientific">Streptomyces alboflavus</name>
    <dbReference type="NCBI Taxonomy" id="67267"/>
    <lineage>
        <taxon>Bacteria</taxon>
        <taxon>Bacillati</taxon>
        <taxon>Actinomycetota</taxon>
        <taxon>Actinomycetes</taxon>
        <taxon>Kitasatosporales</taxon>
        <taxon>Streptomycetaceae</taxon>
        <taxon>Streptomyces</taxon>
    </lineage>
</organism>
<dbReference type="EMBL" id="CP021748">
    <property type="protein sequence ID" value="ARX84644.1"/>
    <property type="molecule type" value="Genomic_DNA"/>
</dbReference>
<keyword evidence="8" id="KW-1185">Reference proteome</keyword>
<feature type="region of interest" description="Disordered" evidence="5">
    <location>
        <begin position="1"/>
        <end position="37"/>
    </location>
</feature>
<feature type="DNA-binding region" description="H-T-H motif" evidence="4">
    <location>
        <begin position="61"/>
        <end position="80"/>
    </location>
</feature>
<evidence type="ECO:0000313" key="8">
    <source>
        <dbReference type="Proteomes" id="UP000195880"/>
    </source>
</evidence>
<feature type="compositionally biased region" description="Low complexity" evidence="5">
    <location>
        <begin position="1"/>
        <end position="22"/>
    </location>
</feature>
<dbReference type="PROSITE" id="PS50977">
    <property type="entry name" value="HTH_TETR_2"/>
    <property type="match status" value="1"/>
</dbReference>
<dbReference type="PANTHER" id="PTHR30055">
    <property type="entry name" value="HTH-TYPE TRANSCRIPTIONAL REGULATOR RUTR"/>
    <property type="match status" value="1"/>
</dbReference>
<dbReference type="STRING" id="67267.GCA_000716675_06604"/>
<dbReference type="OrthoDB" id="3211155at2"/>
<keyword evidence="1" id="KW-0805">Transcription regulation</keyword>
<dbReference type="Proteomes" id="UP000195880">
    <property type="component" value="Chromosome"/>
</dbReference>
<dbReference type="SUPFAM" id="SSF46689">
    <property type="entry name" value="Homeodomain-like"/>
    <property type="match status" value="1"/>
</dbReference>
<feature type="domain" description="HTH tetR-type" evidence="6">
    <location>
        <begin position="38"/>
        <end position="98"/>
    </location>
</feature>
<evidence type="ECO:0000256" key="5">
    <source>
        <dbReference type="SAM" id="MobiDB-lite"/>
    </source>
</evidence>
<sequence>MAAREAAPAGRPAPAEQGEPAASDQGSRAPGLRERKKQQTAARIWQAAVELFVERGFDKVSVAEIAAAADVSKMTVFNYFGTKEDVLLGPMEEHVADAADAVRDRAPGESAAEALRRQLLDLIEARDASVGLSDSARTLQVLRLITETPVLLHRAHAFHLRRQELLAEVLAAETGDAVLAEVAAAQLIGVRNAVFAEVHRRRVADVPLDQVAADAARLARDAFALVEKGLSGYAVKA</sequence>
<dbReference type="PRINTS" id="PR00455">
    <property type="entry name" value="HTHTETR"/>
</dbReference>
<dbReference type="InterPro" id="IPR001647">
    <property type="entry name" value="HTH_TetR"/>
</dbReference>
<dbReference type="GO" id="GO:0000976">
    <property type="term" value="F:transcription cis-regulatory region binding"/>
    <property type="evidence" value="ECO:0007669"/>
    <property type="project" value="TreeGrafter"/>
</dbReference>
<proteinExistence type="predicted"/>
<evidence type="ECO:0000256" key="3">
    <source>
        <dbReference type="ARBA" id="ARBA00023163"/>
    </source>
</evidence>
<dbReference type="Pfam" id="PF00440">
    <property type="entry name" value="TetR_N"/>
    <property type="match status" value="1"/>
</dbReference>
<dbReference type="Gene3D" id="1.10.10.60">
    <property type="entry name" value="Homeodomain-like"/>
    <property type="match status" value="1"/>
</dbReference>
<dbReference type="AlphaFoldDB" id="A0A1Z1WDX2"/>
<dbReference type="PANTHER" id="PTHR30055:SF238">
    <property type="entry name" value="MYCOFACTOCIN BIOSYNTHESIS TRANSCRIPTIONAL REGULATOR MFTR-RELATED"/>
    <property type="match status" value="1"/>
</dbReference>